<comment type="caution">
    <text evidence="2">The sequence shown here is derived from an EMBL/GenBank/DDBJ whole genome shotgun (WGS) entry which is preliminary data.</text>
</comment>
<evidence type="ECO:0000313" key="2">
    <source>
        <dbReference type="EMBL" id="MBB5016062.1"/>
    </source>
</evidence>
<proteinExistence type="predicted"/>
<accession>A0A7W7Y0X4</accession>
<keyword evidence="1" id="KW-0732">Signal</keyword>
<keyword evidence="3" id="KW-1185">Reference proteome</keyword>
<name>A0A7W7Y0X4_9GAMM</name>
<feature type="signal peptide" evidence="1">
    <location>
        <begin position="1"/>
        <end position="25"/>
    </location>
</feature>
<dbReference type="Proteomes" id="UP000519004">
    <property type="component" value="Unassembled WGS sequence"/>
</dbReference>
<dbReference type="AlphaFoldDB" id="A0A7W7Y0X4"/>
<reference evidence="2 3" key="1">
    <citation type="submission" date="2020-08" db="EMBL/GenBank/DDBJ databases">
        <title>Genomic Encyclopedia of Type Strains, Phase IV (KMG-IV): sequencing the most valuable type-strain genomes for metagenomic binning, comparative biology and taxonomic classification.</title>
        <authorList>
            <person name="Goeker M."/>
        </authorList>
    </citation>
    <scope>NUCLEOTIDE SEQUENCE [LARGE SCALE GENOMIC DNA]</scope>
    <source>
        <strain evidence="2 3">DSM 25897</strain>
    </source>
</reference>
<organism evidence="2 3">
    <name type="scientific">Rehaibacterium terrae</name>
    <dbReference type="NCBI Taxonomy" id="1341696"/>
    <lineage>
        <taxon>Bacteria</taxon>
        <taxon>Pseudomonadati</taxon>
        <taxon>Pseudomonadota</taxon>
        <taxon>Gammaproteobacteria</taxon>
        <taxon>Lysobacterales</taxon>
        <taxon>Lysobacteraceae</taxon>
        <taxon>Rehaibacterium</taxon>
    </lineage>
</organism>
<sequence length="228" mass="24357">MPNLSLPLSAALGAAVIAASPTVTVADSVPRPQSREDEIALAESAAPAHVARDATIYVLGENGYTVARHGDNGFTCLVERSHPASLEPVCYDAEGSRAIVPRMLEVAAWRARGLDEAAIAARVTEGYRSGRFRAPRRTGVAYMLSTRMYFHDPATGAVERGHPHLMFYAPYLRNADIGSPGEANLPHRSVPFVIEEGTPHAYVIVLVDPPEAGGQTSHARQSPEGGRP</sequence>
<evidence type="ECO:0000256" key="1">
    <source>
        <dbReference type="SAM" id="SignalP"/>
    </source>
</evidence>
<protein>
    <submittedName>
        <fullName evidence="2">Uncharacterized protein</fullName>
    </submittedName>
</protein>
<evidence type="ECO:0000313" key="3">
    <source>
        <dbReference type="Proteomes" id="UP000519004"/>
    </source>
</evidence>
<dbReference type="RefSeq" id="WP_183948736.1">
    <property type="nucleotide sequence ID" value="NZ_JACHHX010000014.1"/>
</dbReference>
<dbReference type="EMBL" id="JACHHX010000014">
    <property type="protein sequence ID" value="MBB5016062.1"/>
    <property type="molecule type" value="Genomic_DNA"/>
</dbReference>
<feature type="chain" id="PRO_5031297692" evidence="1">
    <location>
        <begin position="26"/>
        <end position="228"/>
    </location>
</feature>
<gene>
    <name evidence="2" type="ORF">HNQ58_001972</name>
</gene>